<dbReference type="InterPro" id="IPR011006">
    <property type="entry name" value="CheY-like_superfamily"/>
</dbReference>
<dbReference type="InterPro" id="IPR001789">
    <property type="entry name" value="Sig_transdc_resp-reg_receiver"/>
</dbReference>
<dbReference type="Gene3D" id="1.10.8.60">
    <property type="match status" value="1"/>
</dbReference>
<keyword evidence="4" id="KW-0805">Transcription regulation</keyword>
<dbReference type="SMART" id="SM00382">
    <property type="entry name" value="AAA"/>
    <property type="match status" value="1"/>
</dbReference>
<evidence type="ECO:0000256" key="3">
    <source>
        <dbReference type="ARBA" id="ARBA00023012"/>
    </source>
</evidence>
<organism evidence="9 10">
    <name type="scientific">Sphingomonas hankyongi</name>
    <dbReference type="NCBI Taxonomy" id="2908209"/>
    <lineage>
        <taxon>Bacteria</taxon>
        <taxon>Pseudomonadati</taxon>
        <taxon>Pseudomonadota</taxon>
        <taxon>Alphaproteobacteria</taxon>
        <taxon>Sphingomonadales</taxon>
        <taxon>Sphingomonadaceae</taxon>
        <taxon>Sphingomonas</taxon>
    </lineage>
</organism>
<comment type="caution">
    <text evidence="9">The sequence shown here is derived from an EMBL/GenBank/DDBJ whole genome shotgun (WGS) entry which is preliminary data.</text>
</comment>
<proteinExistence type="predicted"/>
<evidence type="ECO:0000256" key="4">
    <source>
        <dbReference type="ARBA" id="ARBA00023015"/>
    </source>
</evidence>
<dbReference type="Pfam" id="PF02954">
    <property type="entry name" value="HTH_8"/>
    <property type="match status" value="1"/>
</dbReference>
<dbReference type="InterPro" id="IPR027417">
    <property type="entry name" value="P-loop_NTPase"/>
</dbReference>
<protein>
    <submittedName>
        <fullName evidence="9">Sigma-54 dependent transcriptional regulator</fullName>
    </submittedName>
</protein>
<dbReference type="PROSITE" id="PS50045">
    <property type="entry name" value="SIGMA54_INTERACT_4"/>
    <property type="match status" value="1"/>
</dbReference>
<evidence type="ECO:0000313" key="10">
    <source>
        <dbReference type="Proteomes" id="UP001165342"/>
    </source>
</evidence>
<evidence type="ECO:0000313" key="9">
    <source>
        <dbReference type="EMBL" id="MCL6729605.1"/>
    </source>
</evidence>
<feature type="modified residue" description="4-aspartylphosphate" evidence="6">
    <location>
        <position position="56"/>
    </location>
</feature>
<dbReference type="Gene3D" id="1.10.10.60">
    <property type="entry name" value="Homeodomain-like"/>
    <property type="match status" value="1"/>
</dbReference>
<dbReference type="PANTHER" id="PTHR32071">
    <property type="entry name" value="TRANSCRIPTIONAL REGULATORY PROTEIN"/>
    <property type="match status" value="1"/>
</dbReference>
<evidence type="ECO:0000256" key="5">
    <source>
        <dbReference type="ARBA" id="ARBA00023163"/>
    </source>
</evidence>
<dbReference type="EMBL" id="JAMGBE010000002">
    <property type="protein sequence ID" value="MCL6729605.1"/>
    <property type="molecule type" value="Genomic_DNA"/>
</dbReference>
<dbReference type="PANTHER" id="PTHR32071:SF113">
    <property type="entry name" value="ALGINATE BIOSYNTHESIS TRANSCRIPTIONAL REGULATORY PROTEIN ALGB"/>
    <property type="match status" value="1"/>
</dbReference>
<keyword evidence="3" id="KW-0902">Two-component regulatory system</keyword>
<dbReference type="InterPro" id="IPR003593">
    <property type="entry name" value="AAA+_ATPase"/>
</dbReference>
<dbReference type="InterPro" id="IPR009057">
    <property type="entry name" value="Homeodomain-like_sf"/>
</dbReference>
<evidence type="ECO:0000256" key="2">
    <source>
        <dbReference type="ARBA" id="ARBA00022840"/>
    </source>
</evidence>
<gene>
    <name evidence="9" type="ORF">LZ538_05980</name>
</gene>
<accession>A0ABT0S219</accession>
<keyword evidence="5" id="KW-0804">Transcription</keyword>
<dbReference type="SMART" id="SM00448">
    <property type="entry name" value="REC"/>
    <property type="match status" value="1"/>
</dbReference>
<feature type="domain" description="Sigma-54 factor interaction" evidence="7">
    <location>
        <begin position="153"/>
        <end position="382"/>
    </location>
</feature>
<keyword evidence="2" id="KW-0067">ATP-binding</keyword>
<dbReference type="CDD" id="cd00009">
    <property type="entry name" value="AAA"/>
    <property type="match status" value="1"/>
</dbReference>
<dbReference type="Pfam" id="PF00158">
    <property type="entry name" value="Sigma54_activat"/>
    <property type="match status" value="1"/>
</dbReference>
<evidence type="ECO:0000256" key="6">
    <source>
        <dbReference type="PROSITE-ProRule" id="PRU00169"/>
    </source>
</evidence>
<dbReference type="RefSeq" id="WP_249831092.1">
    <property type="nucleotide sequence ID" value="NZ_JAMGBE010000002.1"/>
</dbReference>
<dbReference type="Pfam" id="PF00072">
    <property type="entry name" value="Response_reg"/>
    <property type="match status" value="1"/>
</dbReference>
<dbReference type="SUPFAM" id="SSF46689">
    <property type="entry name" value="Homeodomain-like"/>
    <property type="match status" value="1"/>
</dbReference>
<evidence type="ECO:0000256" key="1">
    <source>
        <dbReference type="ARBA" id="ARBA00022741"/>
    </source>
</evidence>
<keyword evidence="6" id="KW-0597">Phosphoprotein</keyword>
<dbReference type="Gene3D" id="3.40.50.2300">
    <property type="match status" value="1"/>
</dbReference>
<sequence length="456" mass="50201">MDPTFSLAVVVDDDPDISLAARLALRDMFERIEALPSPAELLPFLKRESPDAILLDLNFERAATDGREGLDTLARIMKVDPDAAVVIITAHGAVSVAVEAIKRGASDFVAKPWSNERLAATVRSAAALRQSKIDARVERSRASELAHGAETPLLGEAAAMQRVRSLIERAAPTDANVVILGENGTGKEIVAREVHRLSRRSAEPMVSIDLGATSETLFESELFGHVKGAFTGAAGERIGRLKAADHSSLFLDEVGNLPLHLQPKLLTALEQRQVVPVGSNRPVPIDVRVIAATNMSQDQLADETRFRQDLLFRLNTIEIHLPPLRERREDIPLLLDHYLGIYARKYDRPLRQIPPATLETLMHHDWPGNVRALRHAAERAVIMADGDHYGLEDFPLPGRAGAPAVAIPQTTLNLDQLEKQMIERALRMHHFNISLAASELGLSRGALYRRMEKHGL</sequence>
<dbReference type="InterPro" id="IPR002078">
    <property type="entry name" value="Sigma_54_int"/>
</dbReference>
<dbReference type="InterPro" id="IPR058031">
    <property type="entry name" value="AAA_lid_NorR"/>
</dbReference>
<evidence type="ECO:0000259" key="7">
    <source>
        <dbReference type="PROSITE" id="PS50045"/>
    </source>
</evidence>
<dbReference type="Proteomes" id="UP001165342">
    <property type="component" value="Unassembled WGS sequence"/>
</dbReference>
<dbReference type="Pfam" id="PF25601">
    <property type="entry name" value="AAA_lid_14"/>
    <property type="match status" value="1"/>
</dbReference>
<name>A0ABT0S219_9SPHN</name>
<dbReference type="SUPFAM" id="SSF52172">
    <property type="entry name" value="CheY-like"/>
    <property type="match status" value="1"/>
</dbReference>
<dbReference type="InterPro" id="IPR002197">
    <property type="entry name" value="HTH_Fis"/>
</dbReference>
<evidence type="ECO:0000259" key="8">
    <source>
        <dbReference type="PROSITE" id="PS50110"/>
    </source>
</evidence>
<dbReference type="PRINTS" id="PR01590">
    <property type="entry name" value="HTHFIS"/>
</dbReference>
<feature type="domain" description="Response regulatory" evidence="8">
    <location>
        <begin position="7"/>
        <end position="126"/>
    </location>
</feature>
<dbReference type="Gene3D" id="3.40.50.300">
    <property type="entry name" value="P-loop containing nucleotide triphosphate hydrolases"/>
    <property type="match status" value="1"/>
</dbReference>
<reference evidence="9" key="1">
    <citation type="submission" date="2022-05" db="EMBL/GenBank/DDBJ databases">
        <authorList>
            <person name="Jo J.-H."/>
            <person name="Im W.-T."/>
        </authorList>
    </citation>
    <scope>NUCLEOTIDE SEQUENCE</scope>
    <source>
        <strain evidence="9">SE220</strain>
    </source>
</reference>
<keyword evidence="1" id="KW-0547">Nucleotide-binding</keyword>
<keyword evidence="10" id="KW-1185">Reference proteome</keyword>
<dbReference type="SUPFAM" id="SSF52540">
    <property type="entry name" value="P-loop containing nucleoside triphosphate hydrolases"/>
    <property type="match status" value="1"/>
</dbReference>
<dbReference type="PROSITE" id="PS50110">
    <property type="entry name" value="RESPONSE_REGULATORY"/>
    <property type="match status" value="1"/>
</dbReference>